<dbReference type="AlphaFoldDB" id="A0A1G4KJ53"/>
<dbReference type="GO" id="GO:0005739">
    <property type="term" value="C:mitochondrion"/>
    <property type="evidence" value="ECO:0007669"/>
    <property type="project" value="TreeGrafter"/>
</dbReference>
<dbReference type="SUPFAM" id="SSF89360">
    <property type="entry name" value="HesB-like domain"/>
    <property type="match status" value="1"/>
</dbReference>
<reference evidence="5" key="1">
    <citation type="submission" date="2016-03" db="EMBL/GenBank/DDBJ databases">
        <authorList>
            <person name="Devillers Hugo."/>
        </authorList>
    </citation>
    <scope>NUCLEOTIDE SEQUENCE [LARGE SCALE GENOMIC DNA]</scope>
</reference>
<dbReference type="GO" id="GO:0005506">
    <property type="term" value="F:iron ion binding"/>
    <property type="evidence" value="ECO:0007669"/>
    <property type="project" value="TreeGrafter"/>
</dbReference>
<gene>
    <name evidence="4" type="ORF">LANO_0G10044G</name>
</gene>
<dbReference type="InterPro" id="IPR035903">
    <property type="entry name" value="HesB-like_dom_sf"/>
</dbReference>
<name>A0A1G4KJ53_9SACH</name>
<dbReference type="InterPro" id="IPR000361">
    <property type="entry name" value="ATAP_core_dom"/>
</dbReference>
<accession>A0A1G4KJ53</accession>
<feature type="domain" description="Core" evidence="3">
    <location>
        <begin position="51"/>
        <end position="184"/>
    </location>
</feature>
<organism evidence="4 5">
    <name type="scientific">Lachancea nothofagi CBS 11611</name>
    <dbReference type="NCBI Taxonomy" id="1266666"/>
    <lineage>
        <taxon>Eukaryota</taxon>
        <taxon>Fungi</taxon>
        <taxon>Dikarya</taxon>
        <taxon>Ascomycota</taxon>
        <taxon>Saccharomycotina</taxon>
        <taxon>Saccharomycetes</taxon>
        <taxon>Saccharomycetales</taxon>
        <taxon>Saccharomycetaceae</taxon>
        <taxon>Lachancea</taxon>
    </lineage>
</organism>
<comment type="similarity">
    <text evidence="1">Belongs to the HesB/IscA family.</text>
</comment>
<evidence type="ECO:0000313" key="5">
    <source>
        <dbReference type="Proteomes" id="UP000189911"/>
    </source>
</evidence>
<dbReference type="GO" id="GO:0051539">
    <property type="term" value="F:4 iron, 4 sulfur cluster binding"/>
    <property type="evidence" value="ECO:0007669"/>
    <property type="project" value="TreeGrafter"/>
</dbReference>
<dbReference type="GO" id="GO:0016226">
    <property type="term" value="P:iron-sulfur cluster assembly"/>
    <property type="evidence" value="ECO:0007669"/>
    <property type="project" value="TreeGrafter"/>
</dbReference>
<proteinExistence type="inferred from homology"/>
<dbReference type="Pfam" id="PF01521">
    <property type="entry name" value="Fe-S_biosyn"/>
    <property type="match status" value="1"/>
</dbReference>
<evidence type="ECO:0000256" key="2">
    <source>
        <dbReference type="SAM" id="MobiDB-lite"/>
    </source>
</evidence>
<evidence type="ECO:0000259" key="3">
    <source>
        <dbReference type="Pfam" id="PF01521"/>
    </source>
</evidence>
<evidence type="ECO:0000313" key="4">
    <source>
        <dbReference type="EMBL" id="SCV04413.1"/>
    </source>
</evidence>
<evidence type="ECO:0000256" key="1">
    <source>
        <dbReference type="ARBA" id="ARBA00006718"/>
    </source>
</evidence>
<protein>
    <submittedName>
        <fullName evidence="4">LANO_0G10044g1_1</fullName>
    </submittedName>
</protein>
<dbReference type="OrthoDB" id="1938621at2759"/>
<dbReference type="Proteomes" id="UP000189911">
    <property type="component" value="Chromosome G"/>
</dbReference>
<dbReference type="PANTHER" id="PTHR43011:SF1">
    <property type="entry name" value="IRON-SULFUR CLUSTER ASSEMBLY 2 HOMOLOG, MITOCHONDRIAL"/>
    <property type="match status" value="1"/>
</dbReference>
<feature type="compositionally biased region" description="Acidic residues" evidence="2">
    <location>
        <begin position="114"/>
        <end position="126"/>
    </location>
</feature>
<dbReference type="EMBL" id="LT598453">
    <property type="protein sequence ID" value="SCV04413.1"/>
    <property type="molecule type" value="Genomic_DNA"/>
</dbReference>
<dbReference type="Gene3D" id="2.60.300.12">
    <property type="entry name" value="HesB-like domain"/>
    <property type="match status" value="1"/>
</dbReference>
<keyword evidence="5" id="KW-1185">Reference proteome</keyword>
<feature type="region of interest" description="Disordered" evidence="2">
    <location>
        <begin position="104"/>
        <end position="126"/>
    </location>
</feature>
<dbReference type="PANTHER" id="PTHR43011">
    <property type="entry name" value="IRON-SULFUR CLUSTER ASSEMBLY 2 HOMOLOG, MITOCHONDRIAL"/>
    <property type="match status" value="1"/>
</dbReference>
<sequence>MFARFPFRASNQLAKNCRVWRSSRPLRFNSTATLDSFVTPSEIINAQNSLNIGITQRAANRLAQISQDSGEALRVCVESGGCHGFQYRLTLIPRDQIKLDAFNASDSAKPADTQENEDSFEEDDDDFESNQDVVFVLPDNGGQVVIDEKSLKVLDKTTLTYTTELIGSTFKITGGNMKNSCGCGSSFDVEM</sequence>
<dbReference type="GO" id="GO:0051537">
    <property type="term" value="F:2 iron, 2 sulfur cluster binding"/>
    <property type="evidence" value="ECO:0007669"/>
    <property type="project" value="TreeGrafter"/>
</dbReference>